<dbReference type="PANTHER" id="PTHR22576:SF41">
    <property type="entry name" value="CASPASE 14, APOPTOSIS-RELATED CYSTEINE PEPTIDASE"/>
    <property type="match status" value="1"/>
</dbReference>
<keyword evidence="4" id="KW-1185">Reference proteome</keyword>
<reference evidence="3 4" key="1">
    <citation type="submission" date="2015-07" db="EMBL/GenBank/DDBJ databases">
        <title>The genome of Melipona quadrifasciata.</title>
        <authorList>
            <person name="Pan H."/>
            <person name="Kapheim K."/>
        </authorList>
    </citation>
    <scope>NUCLEOTIDE SEQUENCE [LARGE SCALE GENOMIC DNA]</scope>
    <source>
        <strain evidence="3">0111107301</strain>
        <tissue evidence="3">Whole body</tissue>
    </source>
</reference>
<dbReference type="InterPro" id="IPR002138">
    <property type="entry name" value="Pept_C14_p10"/>
</dbReference>
<name>A0A0M8ZZ29_9HYME</name>
<accession>A0A0M8ZZ29</accession>
<dbReference type="InterPro" id="IPR029030">
    <property type="entry name" value="Caspase-like_dom_sf"/>
</dbReference>
<dbReference type="GO" id="GO:0004197">
    <property type="term" value="F:cysteine-type endopeptidase activity"/>
    <property type="evidence" value="ECO:0007669"/>
    <property type="project" value="InterPro"/>
</dbReference>
<protein>
    <submittedName>
        <fullName evidence="3">Caspase</fullName>
    </submittedName>
</protein>
<dbReference type="Proteomes" id="UP000053105">
    <property type="component" value="Unassembled WGS sequence"/>
</dbReference>
<dbReference type="OrthoDB" id="6116485at2759"/>
<dbReference type="STRING" id="166423.A0A0M8ZZ29"/>
<dbReference type="InterPro" id="IPR052039">
    <property type="entry name" value="Caspase-related_regulators"/>
</dbReference>
<dbReference type="Pfam" id="PF00656">
    <property type="entry name" value="Peptidase_C14"/>
    <property type="match status" value="1"/>
</dbReference>
<dbReference type="SUPFAM" id="SSF52129">
    <property type="entry name" value="Caspase-like"/>
    <property type="match status" value="1"/>
</dbReference>
<dbReference type="AlphaFoldDB" id="A0A0M8ZZ29"/>
<organism evidence="3 4">
    <name type="scientific">Melipona quadrifasciata</name>
    <dbReference type="NCBI Taxonomy" id="166423"/>
    <lineage>
        <taxon>Eukaryota</taxon>
        <taxon>Metazoa</taxon>
        <taxon>Ecdysozoa</taxon>
        <taxon>Arthropoda</taxon>
        <taxon>Hexapoda</taxon>
        <taxon>Insecta</taxon>
        <taxon>Pterygota</taxon>
        <taxon>Neoptera</taxon>
        <taxon>Endopterygota</taxon>
        <taxon>Hymenoptera</taxon>
        <taxon>Apocrita</taxon>
        <taxon>Aculeata</taxon>
        <taxon>Apoidea</taxon>
        <taxon>Anthophila</taxon>
        <taxon>Apidae</taxon>
        <taxon>Melipona</taxon>
    </lineage>
</organism>
<dbReference type="InterPro" id="IPR011600">
    <property type="entry name" value="Pept_C14_caspase"/>
</dbReference>
<dbReference type="GO" id="GO:0006508">
    <property type="term" value="P:proteolysis"/>
    <property type="evidence" value="ECO:0007669"/>
    <property type="project" value="InterPro"/>
</dbReference>
<sequence length="462" mass="51951">MSENKTCVAARGTSYSGYKSYLGGHSSRFQGFYSWRSPDNGSWFIQALCQELNENWKTRDLLRMMTAVVRRVAIDHQSYVPHDESFHEKKQVPSIVSMLTRFFTNVQSALEICVALCVACLTNYSSRINCVINLRQRVHVQHIYKIKKNNVLCKKPSHSDCSAQSLHLKFIIQPWTCLSVESARRSALTVENMSYTLQTGGDADMEERRKLKSSANVAGKDLKGVIREANGVKDFPPPSTPMFHRGNESEICKSLNPEMFKLLQFSRIILSLFHPLHEIPIHNPRSTNVFTALLAYDKFITPRRKLCLNPRCCILSCIHASQAVSKACADNGETSADSLIARVCNSADRATDRKAGHDTTSEENMAVPDTGNTSSLSVETMPSTSSQALSYLLLDVIRPTSICCLIIRQHQEKFDKMTKKHHTASFKGLVQRKEFNLQDCDGFDRKENSSAILQNLTGKCNL</sequence>
<evidence type="ECO:0000256" key="1">
    <source>
        <dbReference type="SAM" id="MobiDB-lite"/>
    </source>
</evidence>
<dbReference type="EMBL" id="KQ435808">
    <property type="protein sequence ID" value="KOX73016.1"/>
    <property type="molecule type" value="Genomic_DNA"/>
</dbReference>
<feature type="compositionally biased region" description="Basic and acidic residues" evidence="1">
    <location>
        <begin position="351"/>
        <end position="360"/>
    </location>
</feature>
<feature type="compositionally biased region" description="Polar residues" evidence="1">
    <location>
        <begin position="370"/>
        <end position="379"/>
    </location>
</feature>
<dbReference type="Gene3D" id="3.30.70.1470">
    <property type="entry name" value="Caspase-like"/>
    <property type="match status" value="1"/>
</dbReference>
<evidence type="ECO:0000313" key="3">
    <source>
        <dbReference type="EMBL" id="KOX73016.1"/>
    </source>
</evidence>
<dbReference type="PROSITE" id="PS50207">
    <property type="entry name" value="CASPASE_P10"/>
    <property type="match status" value="1"/>
</dbReference>
<gene>
    <name evidence="3" type="ORF">WN51_01384</name>
</gene>
<feature type="region of interest" description="Disordered" evidence="1">
    <location>
        <begin position="351"/>
        <end position="379"/>
    </location>
</feature>
<evidence type="ECO:0000313" key="4">
    <source>
        <dbReference type="Proteomes" id="UP000053105"/>
    </source>
</evidence>
<feature type="domain" description="Caspase family p10" evidence="2">
    <location>
        <begin position="31"/>
        <end position="107"/>
    </location>
</feature>
<dbReference type="PANTHER" id="PTHR22576">
    <property type="entry name" value="MUCOSA ASSOCIATED LYMPHOID TISSUE LYMPHOMA TRANSLOCATION PROTEIN 1/PARACASPASE"/>
    <property type="match status" value="1"/>
</dbReference>
<evidence type="ECO:0000259" key="2">
    <source>
        <dbReference type="PROSITE" id="PS50207"/>
    </source>
</evidence>
<proteinExistence type="predicted"/>